<dbReference type="InterPro" id="IPR019775">
    <property type="entry name" value="WD40_repeat_CS"/>
</dbReference>
<dbReference type="InterPro" id="IPR001680">
    <property type="entry name" value="WD40_rpt"/>
</dbReference>
<dbReference type="PRINTS" id="PR00320">
    <property type="entry name" value="GPROTEINBRPT"/>
</dbReference>
<keyword evidence="1 3" id="KW-0853">WD repeat</keyword>
<gene>
    <name evidence="4" type="ORF">FRUB_01964</name>
</gene>
<feature type="repeat" description="WD" evidence="3">
    <location>
        <begin position="192"/>
        <end position="225"/>
    </location>
</feature>
<evidence type="ECO:0000313" key="4">
    <source>
        <dbReference type="EMBL" id="OWK45633.1"/>
    </source>
</evidence>
<dbReference type="Gene3D" id="2.130.10.10">
    <property type="entry name" value="YVTN repeat-like/Quinoprotein amine dehydrogenase"/>
    <property type="match status" value="4"/>
</dbReference>
<dbReference type="Pfam" id="PF00400">
    <property type="entry name" value="WD40"/>
    <property type="match status" value="9"/>
</dbReference>
<dbReference type="PROSITE" id="PS50294">
    <property type="entry name" value="WD_REPEATS_REGION"/>
    <property type="match status" value="6"/>
</dbReference>
<keyword evidence="5" id="KW-1185">Reference proteome</keyword>
<proteinExistence type="predicted"/>
<protein>
    <submittedName>
        <fullName evidence="4">High-affnity carbon uptake protein Hat/HatR</fullName>
    </submittedName>
</protein>
<dbReference type="InterPro" id="IPR036322">
    <property type="entry name" value="WD40_repeat_dom_sf"/>
</dbReference>
<dbReference type="OrthoDB" id="232294at2"/>
<feature type="repeat" description="WD" evidence="3">
    <location>
        <begin position="534"/>
        <end position="575"/>
    </location>
</feature>
<evidence type="ECO:0000256" key="3">
    <source>
        <dbReference type="PROSITE-ProRule" id="PRU00221"/>
    </source>
</evidence>
<accession>A0A225DXA6</accession>
<dbReference type="Proteomes" id="UP000214646">
    <property type="component" value="Unassembled WGS sequence"/>
</dbReference>
<dbReference type="SUPFAM" id="SSF50978">
    <property type="entry name" value="WD40 repeat-like"/>
    <property type="match status" value="2"/>
</dbReference>
<comment type="caution">
    <text evidence="4">The sequence shown here is derived from an EMBL/GenBank/DDBJ whole genome shotgun (WGS) entry which is preliminary data.</text>
</comment>
<dbReference type="RefSeq" id="WP_088253332.1">
    <property type="nucleotide sequence ID" value="NZ_NIDE01000002.1"/>
</dbReference>
<dbReference type="AlphaFoldDB" id="A0A225DXA6"/>
<feature type="repeat" description="WD" evidence="3">
    <location>
        <begin position="150"/>
        <end position="191"/>
    </location>
</feature>
<dbReference type="InterPro" id="IPR015943">
    <property type="entry name" value="WD40/YVTN_repeat-like_dom_sf"/>
</dbReference>
<feature type="repeat" description="WD" evidence="3">
    <location>
        <begin position="499"/>
        <end position="533"/>
    </location>
</feature>
<dbReference type="PANTHER" id="PTHR19879:SF9">
    <property type="entry name" value="TRANSCRIPTION INITIATION FACTOR TFIID SUBUNIT 5"/>
    <property type="match status" value="1"/>
</dbReference>
<evidence type="ECO:0000313" key="5">
    <source>
        <dbReference type="Proteomes" id="UP000214646"/>
    </source>
</evidence>
<keyword evidence="2" id="KW-0677">Repeat</keyword>
<dbReference type="SUPFAM" id="SSF50993">
    <property type="entry name" value="Peptidase/esterase 'gauge' domain"/>
    <property type="match status" value="1"/>
</dbReference>
<organism evidence="4 5">
    <name type="scientific">Fimbriiglobus ruber</name>
    <dbReference type="NCBI Taxonomy" id="1908690"/>
    <lineage>
        <taxon>Bacteria</taxon>
        <taxon>Pseudomonadati</taxon>
        <taxon>Planctomycetota</taxon>
        <taxon>Planctomycetia</taxon>
        <taxon>Gemmatales</taxon>
        <taxon>Gemmataceae</taxon>
        <taxon>Fimbriiglobus</taxon>
    </lineage>
</organism>
<dbReference type="PROSITE" id="PS50082">
    <property type="entry name" value="WD_REPEATS_2"/>
    <property type="match status" value="7"/>
</dbReference>
<dbReference type="EMBL" id="NIDE01000002">
    <property type="protein sequence ID" value="OWK45633.1"/>
    <property type="molecule type" value="Genomic_DNA"/>
</dbReference>
<evidence type="ECO:0000256" key="1">
    <source>
        <dbReference type="ARBA" id="ARBA00022574"/>
    </source>
</evidence>
<sequence>MTTPVPATPADATPALASSALVTRTYGEPRFHTEGDIAAVAFAADNTVWSIDEAGVLRHWAGDGKLLKRTFLSDLETLWCFAPGAKLLASANDDVLLWDVAEGQLVRRLEQKSWVTAMAFSPDGGFLACGHDDGSVRFWNTAAQAFAGEIAAHPGAVSAVAFSPRGDFLATAGEDRIVRVWDATSHKKVAELASHTDRIPALAWTADGSLLISAGWDTSARVWSLGRTDPVILLNSHAEQVMTLAAGPGGALIATADSDNDIHLWPDPKTGKAGHVLRGHADEIRCLAFSADGTRLASAGADRVVHVWDVTAGSLVAGPNPRGKHGIAVYTANGRTILASTGGPVFRAWDAETGVEVSPSGDGPAYSVASSSDGHWLAVGGTDFFTRLYDLKTPGTPTRLEATKPPIGAVALHPNGTLLAHTSPVDGLAWVWTTETAQPLLILIEAADGCTLESIAFHPDGNRVAVGGIDVLSTGERDGAVCVWDLTTKQKSATFDYGVYAVAFDPTGRYLAGAGIGDRVYLWDLATEELVFELDGHQERINAVTFSPDGSYLVSGGDDTTVRVWDVLSGRLLVVREIGTPVQSVAFGPDGTTLFTGNGNTTCYQVPFKKLLEE</sequence>
<dbReference type="InterPro" id="IPR020472">
    <property type="entry name" value="WD40_PAC1"/>
</dbReference>
<feature type="repeat" description="WD" evidence="3">
    <location>
        <begin position="234"/>
        <end position="265"/>
    </location>
</feature>
<dbReference type="PANTHER" id="PTHR19879">
    <property type="entry name" value="TRANSCRIPTION INITIATION FACTOR TFIID"/>
    <property type="match status" value="1"/>
</dbReference>
<name>A0A225DXA6_9BACT</name>
<feature type="repeat" description="WD" evidence="3">
    <location>
        <begin position="277"/>
        <end position="318"/>
    </location>
</feature>
<evidence type="ECO:0000256" key="2">
    <source>
        <dbReference type="ARBA" id="ARBA00022737"/>
    </source>
</evidence>
<dbReference type="CDD" id="cd00200">
    <property type="entry name" value="WD40"/>
    <property type="match status" value="1"/>
</dbReference>
<reference evidence="5" key="1">
    <citation type="submission" date="2017-06" db="EMBL/GenBank/DDBJ databases">
        <title>Genome analysis of Fimbriiglobus ruber SP5, the first member of the order Planctomycetales with confirmed chitinolytic capability.</title>
        <authorList>
            <person name="Ravin N.V."/>
            <person name="Rakitin A.L."/>
            <person name="Ivanova A.A."/>
            <person name="Beletsky A.V."/>
            <person name="Kulichevskaya I.S."/>
            <person name="Mardanov A.V."/>
            <person name="Dedysh S.N."/>
        </authorList>
    </citation>
    <scope>NUCLEOTIDE SEQUENCE [LARGE SCALE GENOMIC DNA]</scope>
    <source>
        <strain evidence="5">SP5</strain>
    </source>
</reference>
<dbReference type="PROSITE" id="PS00678">
    <property type="entry name" value="WD_REPEATS_1"/>
    <property type="match status" value="3"/>
</dbReference>
<feature type="repeat" description="WD" evidence="3">
    <location>
        <begin position="108"/>
        <end position="140"/>
    </location>
</feature>
<dbReference type="SMART" id="SM00320">
    <property type="entry name" value="WD40"/>
    <property type="match status" value="13"/>
</dbReference>